<dbReference type="AlphaFoldDB" id="A0A803M1Y5"/>
<reference evidence="2" key="1">
    <citation type="journal article" date="2017" name="Nature">
        <title>The genome of Chenopodium quinoa.</title>
        <authorList>
            <person name="Jarvis D.E."/>
            <person name="Ho Y.S."/>
            <person name="Lightfoot D.J."/>
            <person name="Schmoeckel S.M."/>
            <person name="Li B."/>
            <person name="Borm T.J.A."/>
            <person name="Ohyanagi H."/>
            <person name="Mineta K."/>
            <person name="Michell C.T."/>
            <person name="Saber N."/>
            <person name="Kharbatia N.M."/>
            <person name="Rupper R.R."/>
            <person name="Sharp A.R."/>
            <person name="Dally N."/>
            <person name="Boughton B.A."/>
            <person name="Woo Y.H."/>
            <person name="Gao G."/>
            <person name="Schijlen E.G.W.M."/>
            <person name="Guo X."/>
            <person name="Momin A.A."/>
            <person name="Negrao S."/>
            <person name="Al-Babili S."/>
            <person name="Gehring C."/>
            <person name="Roessner U."/>
            <person name="Jung C."/>
            <person name="Murphy K."/>
            <person name="Arold S.T."/>
            <person name="Gojobori T."/>
            <person name="van der Linden C.G."/>
            <person name="van Loo E.N."/>
            <person name="Jellen E.N."/>
            <person name="Maughan P.J."/>
            <person name="Tester M."/>
        </authorList>
    </citation>
    <scope>NUCLEOTIDE SEQUENCE [LARGE SCALE GENOMIC DNA]</scope>
    <source>
        <strain evidence="2">cv. PI 614886</strain>
    </source>
</reference>
<evidence type="ECO:0000256" key="1">
    <source>
        <dbReference type="SAM" id="MobiDB-lite"/>
    </source>
</evidence>
<dbReference type="Gramene" id="AUR62021967-RA">
    <property type="protein sequence ID" value="AUR62021967-RA:cds"/>
    <property type="gene ID" value="AUR62021967"/>
</dbReference>
<dbReference type="PANTHER" id="PTHR33240:SF17">
    <property type="entry name" value="EUKARYOTIC PEPTIDE CHAIN RELEASE FACTOR GTP-BINDING SUBUNIT-LIKE"/>
    <property type="match status" value="1"/>
</dbReference>
<dbReference type="Proteomes" id="UP000596660">
    <property type="component" value="Unplaced"/>
</dbReference>
<evidence type="ECO:0000313" key="2">
    <source>
        <dbReference type="EnsemblPlants" id="AUR62021967-RA:cds"/>
    </source>
</evidence>
<protein>
    <submittedName>
        <fullName evidence="2">Uncharacterized protein</fullName>
    </submittedName>
</protein>
<dbReference type="EnsemblPlants" id="AUR62021967-RA">
    <property type="protein sequence ID" value="AUR62021967-RA:cds"/>
    <property type="gene ID" value="AUR62021967"/>
</dbReference>
<feature type="region of interest" description="Disordered" evidence="1">
    <location>
        <begin position="1"/>
        <end position="52"/>
    </location>
</feature>
<dbReference type="InterPro" id="IPR021109">
    <property type="entry name" value="Peptidase_aspartic_dom_sf"/>
</dbReference>
<organism evidence="2 3">
    <name type="scientific">Chenopodium quinoa</name>
    <name type="common">Quinoa</name>
    <dbReference type="NCBI Taxonomy" id="63459"/>
    <lineage>
        <taxon>Eukaryota</taxon>
        <taxon>Viridiplantae</taxon>
        <taxon>Streptophyta</taxon>
        <taxon>Embryophyta</taxon>
        <taxon>Tracheophyta</taxon>
        <taxon>Spermatophyta</taxon>
        <taxon>Magnoliopsida</taxon>
        <taxon>eudicotyledons</taxon>
        <taxon>Gunneridae</taxon>
        <taxon>Pentapetalae</taxon>
        <taxon>Caryophyllales</taxon>
        <taxon>Chenopodiaceae</taxon>
        <taxon>Chenopodioideae</taxon>
        <taxon>Atripliceae</taxon>
        <taxon>Chenopodium</taxon>
    </lineage>
</organism>
<accession>A0A803M1Y5</accession>
<name>A0A803M1Y5_CHEQI</name>
<dbReference type="Gene3D" id="2.40.70.10">
    <property type="entry name" value="Acid Proteases"/>
    <property type="match status" value="1"/>
</dbReference>
<sequence length="385" mass="42192">MSQYRTQAGPDRQQNAQPRQTEYRKQGDSSVQDDTYRQNHAETSRQGGNPTGHKITIDVILGGPVYGGSVSGAKKSLSEYRHLVNALSVEERPRPSPMFSISFSEEDAKGIVFPHDDLLVLILTVNGADINRALVDGGSSANILFARTFDTMRIGRKYLTPVSYPVIGLNRSMVRPEGSIVLQVRMGEGPAVRDVMAEFLVIDVPSSYNAIVGRPLIHDMQVVVSPYYLTMVYVSNAGTTERVRGSQIMARECYVSALKQSSRQRTCEQTPSKRERVPSAHDLAMEIFNTRPVTAPRPSPRGETVEIELQPGVPGMVVRVGSDMDVDTRGLGCIASIPCYVGASNFDCGIGSIVHSFAQLPPLALDSLSCNKRTSDHFLHKSHKT</sequence>
<proteinExistence type="predicted"/>
<dbReference type="CDD" id="cd00303">
    <property type="entry name" value="retropepsin_like"/>
    <property type="match status" value="1"/>
</dbReference>
<reference evidence="2" key="2">
    <citation type="submission" date="2021-03" db="UniProtKB">
        <authorList>
            <consortium name="EnsemblPlants"/>
        </authorList>
    </citation>
    <scope>IDENTIFICATION</scope>
</reference>
<feature type="compositionally biased region" description="Basic and acidic residues" evidence="1">
    <location>
        <begin position="34"/>
        <end position="43"/>
    </location>
</feature>
<keyword evidence="3" id="KW-1185">Reference proteome</keyword>
<evidence type="ECO:0000313" key="3">
    <source>
        <dbReference type="Proteomes" id="UP000596660"/>
    </source>
</evidence>
<feature type="compositionally biased region" description="Polar residues" evidence="1">
    <location>
        <begin position="1"/>
        <end position="20"/>
    </location>
</feature>
<dbReference type="PANTHER" id="PTHR33240">
    <property type="entry name" value="OS08G0508500 PROTEIN"/>
    <property type="match status" value="1"/>
</dbReference>